<dbReference type="Pfam" id="PF13807">
    <property type="entry name" value="GNVR"/>
    <property type="match status" value="1"/>
</dbReference>
<evidence type="ECO:0000259" key="7">
    <source>
        <dbReference type="Pfam" id="PF02706"/>
    </source>
</evidence>
<evidence type="ECO:0000256" key="3">
    <source>
        <dbReference type="ARBA" id="ARBA00022692"/>
    </source>
</evidence>
<dbReference type="PANTHER" id="PTHR32309:SF13">
    <property type="entry name" value="FERRIC ENTEROBACTIN TRANSPORT PROTEIN FEPE"/>
    <property type="match status" value="1"/>
</dbReference>
<accession>A0A2R8CNB6</accession>
<comment type="subcellular location">
    <subcellularLocation>
        <location evidence="1">Cell membrane</location>
        <topology evidence="1">Multi-pass membrane protein</topology>
    </subcellularLocation>
</comment>
<keyword evidence="4 6" id="KW-1133">Transmembrane helix</keyword>
<evidence type="ECO:0000256" key="6">
    <source>
        <dbReference type="SAM" id="Phobius"/>
    </source>
</evidence>
<feature type="transmembrane region" description="Helical" evidence="6">
    <location>
        <begin position="346"/>
        <end position="365"/>
    </location>
</feature>
<dbReference type="InterPro" id="IPR003856">
    <property type="entry name" value="LPS_length_determ_N"/>
</dbReference>
<name>A0A2R8CNB6_9GAMM</name>
<dbReference type="Gene3D" id="3.30.1890.10">
    <property type="entry name" value="FepE-like"/>
    <property type="match status" value="1"/>
</dbReference>
<dbReference type="InterPro" id="IPR050445">
    <property type="entry name" value="Bact_polysacc_biosynth/exp"/>
</dbReference>
<feature type="domain" description="Tyrosine-protein kinase G-rich" evidence="8">
    <location>
        <begin position="326"/>
        <end position="367"/>
    </location>
</feature>
<dbReference type="SUPFAM" id="SSF160355">
    <property type="entry name" value="Bacterial polysaccharide co-polymerase-like"/>
    <property type="match status" value="1"/>
</dbReference>
<proteinExistence type="predicted"/>
<keyword evidence="3 6" id="KW-0812">Transmembrane</keyword>
<feature type="transmembrane region" description="Helical" evidence="6">
    <location>
        <begin position="30"/>
        <end position="48"/>
    </location>
</feature>
<dbReference type="EMBL" id="ONZI01000003">
    <property type="protein sequence ID" value="SPJ34380.1"/>
    <property type="molecule type" value="Genomic_DNA"/>
</dbReference>
<keyword evidence="10" id="KW-1185">Reference proteome</keyword>
<evidence type="ECO:0000256" key="5">
    <source>
        <dbReference type="ARBA" id="ARBA00023136"/>
    </source>
</evidence>
<keyword evidence="2" id="KW-1003">Cell membrane</keyword>
<evidence type="ECO:0000256" key="4">
    <source>
        <dbReference type="ARBA" id="ARBA00022989"/>
    </source>
</evidence>
<dbReference type="GO" id="GO:0005886">
    <property type="term" value="C:plasma membrane"/>
    <property type="evidence" value="ECO:0007669"/>
    <property type="project" value="UniProtKB-SubCell"/>
</dbReference>
<evidence type="ECO:0000259" key="8">
    <source>
        <dbReference type="Pfam" id="PF13807"/>
    </source>
</evidence>
<dbReference type="OrthoDB" id="7028163at2"/>
<protein>
    <submittedName>
        <fullName evidence="9">Ferric enterobactin transport protein FepE</fullName>
    </submittedName>
</protein>
<feature type="domain" description="Polysaccharide chain length determinant N-terminal" evidence="7">
    <location>
        <begin position="13"/>
        <end position="82"/>
    </location>
</feature>
<dbReference type="AlphaFoldDB" id="A0A2R8CNB6"/>
<sequence>MAGKEETNNLESNEIDLVELFRTILRGWKIIFVSLVFFTCAGLLYAFLKTPVYQSSTRIITADSANLAALNQFQSPWQVMGNDLIKPNNIGQYENYNVSPDYAHYRFKERVGSSQNFQKFAIESDLKLQNTNSIFSNSFDFSESKSGDYSSLTISYRYADDTQGANLLNNYVAWTAGQVRNELVDNFVQFNDLKINELESKRSLLKEKLISEREARIFELEQAIQTARLLNIKEPTVPQELGRQRGSNQGLYAGVQGNDWQLPLYFMGVNVLGAEKEIIQQQLDKGLSSEEIRDLGQKITERQRVDRSYKEISGESKERQLAGIKVINIVDAAYRPAEPIEPNKRMILFLAICIGGMAGVLAVIVRRSIRLNKS</sequence>
<evidence type="ECO:0000313" key="9">
    <source>
        <dbReference type="EMBL" id="SPJ34380.1"/>
    </source>
</evidence>
<dbReference type="InterPro" id="IPR032807">
    <property type="entry name" value="GNVR"/>
</dbReference>
<gene>
    <name evidence="9" type="primary">fepE</name>
    <name evidence="9" type="ORF">KSP9073_02414</name>
</gene>
<organism evidence="9 10">
    <name type="scientific">Kushneria phyllosphaerae</name>
    <dbReference type="NCBI Taxonomy" id="2100822"/>
    <lineage>
        <taxon>Bacteria</taxon>
        <taxon>Pseudomonadati</taxon>
        <taxon>Pseudomonadota</taxon>
        <taxon>Gammaproteobacteria</taxon>
        <taxon>Oceanospirillales</taxon>
        <taxon>Halomonadaceae</taxon>
        <taxon>Kushneria</taxon>
    </lineage>
</organism>
<dbReference type="GO" id="GO:0004713">
    <property type="term" value="F:protein tyrosine kinase activity"/>
    <property type="evidence" value="ECO:0007669"/>
    <property type="project" value="TreeGrafter"/>
</dbReference>
<evidence type="ECO:0000313" key="10">
    <source>
        <dbReference type="Proteomes" id="UP000244934"/>
    </source>
</evidence>
<dbReference type="PANTHER" id="PTHR32309">
    <property type="entry name" value="TYROSINE-PROTEIN KINASE"/>
    <property type="match status" value="1"/>
</dbReference>
<reference evidence="10" key="1">
    <citation type="submission" date="2018-03" db="EMBL/GenBank/DDBJ databases">
        <authorList>
            <person name="Navarro De La Torre S."/>
        </authorList>
    </citation>
    <scope>NUCLEOTIDE SEQUENCE [LARGE SCALE GENOMIC DNA]</scope>
    <source>
        <strain evidence="10">EAod3</strain>
    </source>
</reference>
<keyword evidence="5 6" id="KW-0472">Membrane</keyword>
<dbReference type="Proteomes" id="UP000244934">
    <property type="component" value="Unassembled WGS sequence"/>
</dbReference>
<dbReference type="RefSeq" id="WP_108843170.1">
    <property type="nucleotide sequence ID" value="NZ_ONZI01000003.1"/>
</dbReference>
<evidence type="ECO:0000256" key="2">
    <source>
        <dbReference type="ARBA" id="ARBA00022475"/>
    </source>
</evidence>
<dbReference type="Pfam" id="PF02706">
    <property type="entry name" value="Wzz"/>
    <property type="match status" value="1"/>
</dbReference>
<evidence type="ECO:0000256" key="1">
    <source>
        <dbReference type="ARBA" id="ARBA00004651"/>
    </source>
</evidence>